<evidence type="ECO:0000313" key="2">
    <source>
        <dbReference type="EMBL" id="GIF08465.1"/>
    </source>
</evidence>
<comment type="caution">
    <text evidence="2">The sequence shown here is derived from an EMBL/GenBank/DDBJ whole genome shotgun (WGS) entry which is preliminary data.</text>
</comment>
<feature type="compositionally biased region" description="Pro residues" evidence="1">
    <location>
        <begin position="1"/>
        <end position="10"/>
    </location>
</feature>
<reference evidence="2" key="1">
    <citation type="submission" date="2021-01" db="EMBL/GenBank/DDBJ databases">
        <title>Whole genome shotgun sequence of Actinoplanes siamensis NBRC 109076.</title>
        <authorList>
            <person name="Komaki H."/>
            <person name="Tamura T."/>
        </authorList>
    </citation>
    <scope>NUCLEOTIDE SEQUENCE</scope>
    <source>
        <strain evidence="2">NBRC 109076</strain>
    </source>
</reference>
<feature type="compositionally biased region" description="Low complexity" evidence="1">
    <location>
        <begin position="24"/>
        <end position="34"/>
    </location>
</feature>
<organism evidence="2 3">
    <name type="scientific">Actinoplanes siamensis</name>
    <dbReference type="NCBI Taxonomy" id="1223317"/>
    <lineage>
        <taxon>Bacteria</taxon>
        <taxon>Bacillati</taxon>
        <taxon>Actinomycetota</taxon>
        <taxon>Actinomycetes</taxon>
        <taxon>Micromonosporales</taxon>
        <taxon>Micromonosporaceae</taxon>
        <taxon>Actinoplanes</taxon>
    </lineage>
</organism>
<name>A0A919NCY6_9ACTN</name>
<feature type="region of interest" description="Disordered" evidence="1">
    <location>
        <begin position="1"/>
        <end position="50"/>
    </location>
</feature>
<dbReference type="Proteomes" id="UP000629619">
    <property type="component" value="Unassembled WGS sequence"/>
</dbReference>
<evidence type="ECO:0000256" key="1">
    <source>
        <dbReference type="SAM" id="MobiDB-lite"/>
    </source>
</evidence>
<sequence length="92" mass="9170">MPTRPAPPVPDGATAAPVPAVTQDSDAASASSDPAPAPERQPHVPGVRAGGMLAQSVGLLVKSVGEGVKPEDTSLNAWPSRRRPATTGANAV</sequence>
<gene>
    <name evidence="2" type="ORF">Asi03nite_60030</name>
</gene>
<accession>A0A919NCY6</accession>
<evidence type="ECO:0000313" key="3">
    <source>
        <dbReference type="Proteomes" id="UP000629619"/>
    </source>
</evidence>
<proteinExistence type="predicted"/>
<feature type="region of interest" description="Disordered" evidence="1">
    <location>
        <begin position="65"/>
        <end position="92"/>
    </location>
</feature>
<dbReference type="EMBL" id="BOMW01000063">
    <property type="protein sequence ID" value="GIF08465.1"/>
    <property type="molecule type" value="Genomic_DNA"/>
</dbReference>
<dbReference type="AlphaFoldDB" id="A0A919NCY6"/>
<keyword evidence="3" id="KW-1185">Reference proteome</keyword>
<protein>
    <submittedName>
        <fullName evidence="2">Uncharacterized protein</fullName>
    </submittedName>
</protein>